<feature type="transmembrane region" description="Helical" evidence="1">
    <location>
        <begin position="154"/>
        <end position="174"/>
    </location>
</feature>
<reference evidence="2" key="2">
    <citation type="submission" date="2022-06" db="UniProtKB">
        <authorList>
            <consortium name="EnsemblMetazoa"/>
        </authorList>
    </citation>
    <scope>IDENTIFICATION</scope>
    <source>
        <strain evidence="2">PS312</strain>
    </source>
</reference>
<keyword evidence="1" id="KW-1133">Transmembrane helix</keyword>
<keyword evidence="3" id="KW-1185">Reference proteome</keyword>
<evidence type="ECO:0000313" key="2">
    <source>
        <dbReference type="EnsemblMetazoa" id="PPA31698.1"/>
    </source>
</evidence>
<accession>A0A8R1YP79</accession>
<proteinExistence type="predicted"/>
<protein>
    <submittedName>
        <fullName evidence="2">Uncharacterized protein</fullName>
    </submittedName>
</protein>
<organism evidence="2 3">
    <name type="scientific">Pristionchus pacificus</name>
    <name type="common">Parasitic nematode worm</name>
    <dbReference type="NCBI Taxonomy" id="54126"/>
    <lineage>
        <taxon>Eukaryota</taxon>
        <taxon>Metazoa</taxon>
        <taxon>Ecdysozoa</taxon>
        <taxon>Nematoda</taxon>
        <taxon>Chromadorea</taxon>
        <taxon>Rhabditida</taxon>
        <taxon>Rhabditina</taxon>
        <taxon>Diplogasteromorpha</taxon>
        <taxon>Diplogasteroidea</taxon>
        <taxon>Neodiplogasteridae</taxon>
        <taxon>Pristionchus</taxon>
    </lineage>
</organism>
<evidence type="ECO:0000256" key="1">
    <source>
        <dbReference type="SAM" id="Phobius"/>
    </source>
</evidence>
<reference evidence="3" key="1">
    <citation type="journal article" date="2008" name="Nat. Genet.">
        <title>The Pristionchus pacificus genome provides a unique perspective on nematode lifestyle and parasitism.</title>
        <authorList>
            <person name="Dieterich C."/>
            <person name="Clifton S.W."/>
            <person name="Schuster L.N."/>
            <person name="Chinwalla A."/>
            <person name="Delehaunty K."/>
            <person name="Dinkelacker I."/>
            <person name="Fulton L."/>
            <person name="Fulton R."/>
            <person name="Godfrey J."/>
            <person name="Minx P."/>
            <person name="Mitreva M."/>
            <person name="Roeseler W."/>
            <person name="Tian H."/>
            <person name="Witte H."/>
            <person name="Yang S.P."/>
            <person name="Wilson R.K."/>
            <person name="Sommer R.J."/>
        </authorList>
    </citation>
    <scope>NUCLEOTIDE SEQUENCE [LARGE SCALE GENOMIC DNA]</scope>
    <source>
        <strain evidence="3">PS312</strain>
    </source>
</reference>
<name>A0A8R1YP79_PRIPA</name>
<dbReference type="Proteomes" id="UP000005239">
    <property type="component" value="Unassembled WGS sequence"/>
</dbReference>
<evidence type="ECO:0000313" key="3">
    <source>
        <dbReference type="Proteomes" id="UP000005239"/>
    </source>
</evidence>
<keyword evidence="1" id="KW-0472">Membrane</keyword>
<sequence>MQRKGDDVTREKGDEGDIRLLITPVCTSTEERRPDFLLPERSKIKDHVIIHEFGKMIKIKSSGIQDLGKVRPKIKDQLCNLTGDQQPRAGSGCKGQVADVEAVRVERGRGLFFFHKKTTKQEARKMVLGLPLMLLQSTITLLSLYSAYEGNRAVFHLMLAAFQSFFLITNMYRFRTGSTVWHRSLRVYSGDDSKPLNELEQGLPIFSL</sequence>
<gene>
    <name evidence="2" type="primary">WBGene00204562</name>
</gene>
<dbReference type="EnsemblMetazoa" id="PPA31698.1">
    <property type="protein sequence ID" value="PPA31698.1"/>
    <property type="gene ID" value="WBGene00204562"/>
</dbReference>
<dbReference type="AlphaFoldDB" id="A0A8R1YP79"/>
<feature type="transmembrane region" description="Helical" evidence="1">
    <location>
        <begin position="126"/>
        <end position="148"/>
    </location>
</feature>
<keyword evidence="1" id="KW-0812">Transmembrane</keyword>